<accession>A0A4P9UQN9</accession>
<keyword evidence="5" id="KW-0812">Transmembrane</keyword>
<keyword evidence="4" id="KW-1134">Transmembrane beta strand</keyword>
<reference evidence="15" key="1">
    <citation type="journal article" date="2019" name="J. Bacteriol.">
        <title>A Mutagenic Screen Identifies a TonB-Dependent Receptor Required for the Lanthanide Metal Switch in the Type I Methanotroph 'Methylotuvimicrobium buryatense' 5GB1C.</title>
        <authorList>
            <person name="Groom J.D."/>
            <person name="Ford S.M."/>
            <person name="Pesesky M.W."/>
            <person name="Lidstrom M.E."/>
        </authorList>
    </citation>
    <scope>NUCLEOTIDE SEQUENCE [LARGE SCALE GENOMIC DNA]</scope>
    <source>
        <strain evidence="15">5GB1C</strain>
    </source>
</reference>
<comment type="subunit">
    <text evidence="10">Interacts with TamB to form the translocation and assembly module (TAM).</text>
</comment>
<evidence type="ECO:0000256" key="5">
    <source>
        <dbReference type="ARBA" id="ARBA00022692"/>
    </source>
</evidence>
<evidence type="ECO:0000256" key="4">
    <source>
        <dbReference type="ARBA" id="ARBA00022452"/>
    </source>
</evidence>
<gene>
    <name evidence="14" type="ORF">EQU24_16975</name>
</gene>
<dbReference type="PANTHER" id="PTHR12815:SF47">
    <property type="entry name" value="TRANSLOCATION AND ASSEMBLY MODULE SUBUNIT TAMA"/>
    <property type="match status" value="1"/>
</dbReference>
<dbReference type="InterPro" id="IPR039910">
    <property type="entry name" value="D15-like"/>
</dbReference>
<dbReference type="Pfam" id="PF17243">
    <property type="entry name" value="POTRA_TamA_1"/>
    <property type="match status" value="1"/>
</dbReference>
<dbReference type="STRING" id="675511.GCA_000341735_04057"/>
<comment type="similarity">
    <text evidence="2">Belongs to the TamA family.</text>
</comment>
<protein>
    <recommendedName>
        <fullName evidence="3">Translocation and assembly module subunit TamA</fullName>
    </recommendedName>
    <alternativeName>
        <fullName evidence="9">Autotransporter assembly factor TamA</fullName>
    </alternativeName>
</protein>
<proteinExistence type="inferred from homology"/>
<keyword evidence="15" id="KW-1185">Reference proteome</keyword>
<feature type="chain" id="PRO_5020536596" description="Translocation and assembly module subunit TamA" evidence="11">
    <location>
        <begin position="26"/>
        <end position="607"/>
    </location>
</feature>
<keyword evidence="7" id="KW-0472">Membrane</keyword>
<dbReference type="Proteomes" id="UP000305881">
    <property type="component" value="Chromosome"/>
</dbReference>
<name>A0A4P9UQN9_METBY</name>
<dbReference type="Gene3D" id="2.40.160.50">
    <property type="entry name" value="membrane protein fhac: a member of the omp85/tpsb transporter family"/>
    <property type="match status" value="1"/>
</dbReference>
<dbReference type="InterPro" id="IPR035243">
    <property type="entry name" value="TamA_POTRA_Dom_1"/>
</dbReference>
<evidence type="ECO:0000256" key="1">
    <source>
        <dbReference type="ARBA" id="ARBA00004442"/>
    </source>
</evidence>
<dbReference type="KEGG" id="mbur:EQU24_16975"/>
<feature type="domain" description="TamA POTRA" evidence="13">
    <location>
        <begin position="55"/>
        <end position="129"/>
    </location>
</feature>
<organism evidence="14 15">
    <name type="scientific">Methylotuvimicrobium buryatense</name>
    <name type="common">Methylomicrobium buryatense</name>
    <dbReference type="NCBI Taxonomy" id="95641"/>
    <lineage>
        <taxon>Bacteria</taxon>
        <taxon>Pseudomonadati</taxon>
        <taxon>Pseudomonadota</taxon>
        <taxon>Gammaproteobacteria</taxon>
        <taxon>Methylococcales</taxon>
        <taxon>Methylococcaceae</taxon>
        <taxon>Methylotuvimicrobium</taxon>
    </lineage>
</organism>
<evidence type="ECO:0000256" key="9">
    <source>
        <dbReference type="ARBA" id="ARBA00033063"/>
    </source>
</evidence>
<evidence type="ECO:0000259" key="13">
    <source>
        <dbReference type="Pfam" id="PF17243"/>
    </source>
</evidence>
<evidence type="ECO:0000256" key="7">
    <source>
        <dbReference type="ARBA" id="ARBA00023136"/>
    </source>
</evidence>
<evidence type="ECO:0000256" key="6">
    <source>
        <dbReference type="ARBA" id="ARBA00022729"/>
    </source>
</evidence>
<dbReference type="AlphaFoldDB" id="A0A4P9UQN9"/>
<dbReference type="Pfam" id="PF01103">
    <property type="entry name" value="Omp85"/>
    <property type="match status" value="1"/>
</dbReference>
<dbReference type="PROSITE" id="PS51257">
    <property type="entry name" value="PROKAR_LIPOPROTEIN"/>
    <property type="match status" value="1"/>
</dbReference>
<comment type="subcellular location">
    <subcellularLocation>
        <location evidence="1">Cell outer membrane</location>
    </subcellularLocation>
</comment>
<evidence type="ECO:0000259" key="12">
    <source>
        <dbReference type="Pfam" id="PF01103"/>
    </source>
</evidence>
<dbReference type="EMBL" id="CP035467">
    <property type="protein sequence ID" value="QCW83748.1"/>
    <property type="molecule type" value="Genomic_DNA"/>
</dbReference>
<evidence type="ECO:0000256" key="3">
    <source>
        <dbReference type="ARBA" id="ARBA00015419"/>
    </source>
</evidence>
<dbReference type="Gene3D" id="3.10.20.310">
    <property type="entry name" value="membrane protein fhac"/>
    <property type="match status" value="3"/>
</dbReference>
<dbReference type="GO" id="GO:0097347">
    <property type="term" value="C:TAM protein secretion complex"/>
    <property type="evidence" value="ECO:0007669"/>
    <property type="project" value="TreeGrafter"/>
</dbReference>
<evidence type="ECO:0000313" key="14">
    <source>
        <dbReference type="EMBL" id="QCW83748.1"/>
    </source>
</evidence>
<dbReference type="OrthoDB" id="9803054at2"/>
<evidence type="ECO:0000256" key="11">
    <source>
        <dbReference type="SAM" id="SignalP"/>
    </source>
</evidence>
<dbReference type="PANTHER" id="PTHR12815">
    <property type="entry name" value="SORTING AND ASSEMBLY MACHINERY SAMM50 PROTEIN FAMILY MEMBER"/>
    <property type="match status" value="1"/>
</dbReference>
<dbReference type="InterPro" id="IPR000184">
    <property type="entry name" value="Bac_surfAg_D15"/>
</dbReference>
<sequence>MISIFKCRKSLCLPALLLVSCNGIAATTPESESGFQAMLRRLLPFDVFEPDTPDIVISGVSSGQKANVRAFLSLSKEACDAPQWRINRLFAQADTEIDKAMRALGYYHTRVEKNLGFNEDCWQAEFKITRGPPVRIEELAISVSGEAEFDTAYNQLLAGNPIKTGNILHHGRYESFKSSFQSLAQERGYFDARFLESAIRVDTERNSAKIVLDFASGQRYFFGEVKIDQDILNPDFVQRFIPFEEDEPYSSRKLADTYNNLTAGGYFRTIEIRPRIDDAIDLKVPVDIALYPQKKHSYEVGVGYDTNFGPLFSLGYTNRRLNRRGHTFNAALDLSPVLSTAESRYNIPLQQPTSDFFSFGAGFKHEEPDTFTSNMFKLSAQRQRIAPSGWQQIGFLDLVYESFRSADVDVDSSALLLIPGVRLQYTRSNSPIRPTEGYHLNFSLAGAHESVVSTLSFVQAGAGARLITGVPWSGRFIMRGDVGASLVSNFDDLPTTYRYYAGGTQSIRGYEYKELGPTNAAGHVIGGKMLSVLSLEYEQFIGDQWGVAAFVDGGNAHNDFGDIDVKIGAGLGVRWISPVGPIRIDFAVPFHESGSSFQVHFSAGPQL</sequence>
<keyword evidence="6 11" id="KW-0732">Signal</keyword>
<evidence type="ECO:0000256" key="8">
    <source>
        <dbReference type="ARBA" id="ARBA00023237"/>
    </source>
</evidence>
<feature type="domain" description="Bacterial surface antigen (D15)" evidence="12">
    <location>
        <begin position="304"/>
        <end position="604"/>
    </location>
</feature>
<dbReference type="GO" id="GO:0009306">
    <property type="term" value="P:protein secretion"/>
    <property type="evidence" value="ECO:0007669"/>
    <property type="project" value="TreeGrafter"/>
</dbReference>
<evidence type="ECO:0000313" key="15">
    <source>
        <dbReference type="Proteomes" id="UP000305881"/>
    </source>
</evidence>
<evidence type="ECO:0000256" key="10">
    <source>
        <dbReference type="ARBA" id="ARBA00093548"/>
    </source>
</evidence>
<feature type="signal peptide" evidence="11">
    <location>
        <begin position="1"/>
        <end position="25"/>
    </location>
</feature>
<keyword evidence="8" id="KW-0998">Cell outer membrane</keyword>
<evidence type="ECO:0000256" key="2">
    <source>
        <dbReference type="ARBA" id="ARBA00010248"/>
    </source>
</evidence>
<dbReference type="RefSeq" id="WP_138767203.1">
    <property type="nucleotide sequence ID" value="NZ_CP035467.1"/>
</dbReference>
<dbReference type="GO" id="GO:0009279">
    <property type="term" value="C:cell outer membrane"/>
    <property type="evidence" value="ECO:0007669"/>
    <property type="project" value="UniProtKB-SubCell"/>
</dbReference>